<dbReference type="Proteomes" id="UP000003240">
    <property type="component" value="Unassembled WGS sequence"/>
</dbReference>
<evidence type="ECO:0000313" key="1">
    <source>
        <dbReference type="EMBL" id="EGO64528.1"/>
    </source>
</evidence>
<organism evidence="1 2">
    <name type="scientific">Acetonema longum DSM 6540</name>
    <dbReference type="NCBI Taxonomy" id="1009370"/>
    <lineage>
        <taxon>Bacteria</taxon>
        <taxon>Bacillati</taxon>
        <taxon>Bacillota</taxon>
        <taxon>Negativicutes</taxon>
        <taxon>Acetonemataceae</taxon>
        <taxon>Acetonema</taxon>
    </lineage>
</organism>
<evidence type="ECO:0000313" key="2">
    <source>
        <dbReference type="Proteomes" id="UP000003240"/>
    </source>
</evidence>
<keyword evidence="2" id="KW-1185">Reference proteome</keyword>
<dbReference type="InterPro" id="IPR019294">
    <property type="entry name" value="Translation_reg_Com"/>
</dbReference>
<protein>
    <recommendedName>
        <fullName evidence="3">Mu-like prophage protein Com</fullName>
    </recommendedName>
</protein>
<dbReference type="RefSeq" id="WP_004094337.1">
    <property type="nucleotide sequence ID" value="NZ_AFGF01000054.1"/>
</dbReference>
<gene>
    <name evidence="1" type="ORF">ALO_07643</name>
</gene>
<dbReference type="EMBL" id="AFGF01000054">
    <property type="protein sequence ID" value="EGO64528.1"/>
    <property type="molecule type" value="Genomic_DNA"/>
</dbReference>
<dbReference type="STRING" id="1009370.ALO_07643"/>
<comment type="caution">
    <text evidence="1">The sequence shown here is derived from an EMBL/GenBank/DDBJ whole genome shotgun (WGS) entry which is preliminary data.</text>
</comment>
<dbReference type="Pfam" id="PF10122">
    <property type="entry name" value="Zn_ribbon_Com"/>
    <property type="match status" value="1"/>
</dbReference>
<evidence type="ECO:0008006" key="3">
    <source>
        <dbReference type="Google" id="ProtNLM"/>
    </source>
</evidence>
<dbReference type="AlphaFoldDB" id="F7NHI1"/>
<proteinExistence type="predicted"/>
<sequence>MMAGCDRADERKRKEALPPIRCKHCSRLLCRGIAQTIEIKCPKCGTIQIIQGCEAVTAKCCVNGRPLL</sequence>
<accession>F7NHI1</accession>
<reference evidence="1 2" key="1">
    <citation type="journal article" date="2011" name="EMBO J.">
        <title>Structural diversity of bacterial flagellar motors.</title>
        <authorList>
            <person name="Chen S."/>
            <person name="Beeby M."/>
            <person name="Murphy G.E."/>
            <person name="Leadbetter J.R."/>
            <person name="Hendrixson D.R."/>
            <person name="Briegel A."/>
            <person name="Li Z."/>
            <person name="Shi J."/>
            <person name="Tocheva E.I."/>
            <person name="Muller A."/>
            <person name="Dobro M.J."/>
            <person name="Jensen G.J."/>
        </authorList>
    </citation>
    <scope>NUCLEOTIDE SEQUENCE [LARGE SCALE GENOMIC DNA]</scope>
    <source>
        <strain evidence="1 2">DSM 6540</strain>
    </source>
</reference>
<name>F7NHI1_9FIRM</name>